<evidence type="ECO:0000313" key="1">
    <source>
        <dbReference type="EMBL" id="POW07027.1"/>
    </source>
</evidence>
<protein>
    <recommendedName>
        <fullName evidence="3">Importin N-terminal domain-containing protein</fullName>
    </recommendedName>
</protein>
<dbReference type="VEuPathDB" id="FungiDB:PSHT_08738"/>
<gene>
    <name evidence="1" type="ORF">PSTT_08543</name>
</gene>
<comment type="caution">
    <text evidence="1">The sequence shown here is derived from an EMBL/GenBank/DDBJ whole genome shotgun (WGS) entry which is preliminary data.</text>
</comment>
<sequence>MIKLVSTVKRLREKSLHIYLPPLRGNHGTPSVCPTNRTTGVADEQSAVRQVSGQAIAAIGAVELPLGMWPGLIGQLLQIINNAEGGVPIRQATLQAIGYLCESTVSDPVS</sequence>
<evidence type="ECO:0000313" key="2">
    <source>
        <dbReference type="Proteomes" id="UP000239156"/>
    </source>
</evidence>
<name>A0A2S4VBX8_9BASI</name>
<dbReference type="Gene3D" id="1.25.10.10">
    <property type="entry name" value="Leucine-rich Repeat Variant"/>
    <property type="match status" value="1"/>
</dbReference>
<evidence type="ECO:0008006" key="3">
    <source>
        <dbReference type="Google" id="ProtNLM"/>
    </source>
</evidence>
<keyword evidence="2" id="KW-1185">Reference proteome</keyword>
<organism evidence="1 2">
    <name type="scientific">Puccinia striiformis</name>
    <dbReference type="NCBI Taxonomy" id="27350"/>
    <lineage>
        <taxon>Eukaryota</taxon>
        <taxon>Fungi</taxon>
        <taxon>Dikarya</taxon>
        <taxon>Basidiomycota</taxon>
        <taxon>Pucciniomycotina</taxon>
        <taxon>Pucciniomycetes</taxon>
        <taxon>Pucciniales</taxon>
        <taxon>Pucciniaceae</taxon>
        <taxon>Puccinia</taxon>
    </lineage>
</organism>
<dbReference type="VEuPathDB" id="FungiDB:PSTT_08543"/>
<dbReference type="Proteomes" id="UP000239156">
    <property type="component" value="Unassembled WGS sequence"/>
</dbReference>
<proteinExistence type="predicted"/>
<dbReference type="InterPro" id="IPR016024">
    <property type="entry name" value="ARM-type_fold"/>
</dbReference>
<accession>A0A2S4VBX8</accession>
<dbReference type="AlphaFoldDB" id="A0A2S4VBX8"/>
<dbReference type="InterPro" id="IPR011989">
    <property type="entry name" value="ARM-like"/>
</dbReference>
<dbReference type="EMBL" id="PKSL01000079">
    <property type="protein sequence ID" value="POW07027.1"/>
    <property type="molecule type" value="Genomic_DNA"/>
</dbReference>
<dbReference type="SUPFAM" id="SSF48371">
    <property type="entry name" value="ARM repeat"/>
    <property type="match status" value="1"/>
</dbReference>
<reference evidence="1" key="1">
    <citation type="submission" date="2017-12" db="EMBL/GenBank/DDBJ databases">
        <title>Gene loss provides genomic basis for host adaptation in cereal stripe rust fungi.</title>
        <authorList>
            <person name="Xia C."/>
        </authorList>
    </citation>
    <scope>NUCLEOTIDE SEQUENCE [LARGE SCALE GENOMIC DNA]</scope>
    <source>
        <strain evidence="1">93-210</strain>
    </source>
</reference>